<reference evidence="1 2" key="1">
    <citation type="journal article" date="2024" name="BMC Genomics">
        <title>De novo assembly and annotation of Popillia japonica's genome with initial clues to its potential as an invasive pest.</title>
        <authorList>
            <person name="Cucini C."/>
            <person name="Boschi S."/>
            <person name="Funari R."/>
            <person name="Cardaioli E."/>
            <person name="Iannotti N."/>
            <person name="Marturano G."/>
            <person name="Paoli F."/>
            <person name="Bruttini M."/>
            <person name="Carapelli A."/>
            <person name="Frati F."/>
            <person name="Nardi F."/>
        </authorList>
    </citation>
    <scope>NUCLEOTIDE SEQUENCE [LARGE SCALE GENOMIC DNA]</scope>
    <source>
        <strain evidence="1">DMR45628</strain>
    </source>
</reference>
<organism evidence="1 2">
    <name type="scientific">Popillia japonica</name>
    <name type="common">Japanese beetle</name>
    <dbReference type="NCBI Taxonomy" id="7064"/>
    <lineage>
        <taxon>Eukaryota</taxon>
        <taxon>Metazoa</taxon>
        <taxon>Ecdysozoa</taxon>
        <taxon>Arthropoda</taxon>
        <taxon>Hexapoda</taxon>
        <taxon>Insecta</taxon>
        <taxon>Pterygota</taxon>
        <taxon>Neoptera</taxon>
        <taxon>Endopterygota</taxon>
        <taxon>Coleoptera</taxon>
        <taxon>Polyphaga</taxon>
        <taxon>Scarabaeiformia</taxon>
        <taxon>Scarabaeidae</taxon>
        <taxon>Rutelinae</taxon>
        <taxon>Popillia</taxon>
    </lineage>
</organism>
<dbReference type="EMBL" id="JASPKY010000345">
    <property type="protein sequence ID" value="KAK9707611.1"/>
    <property type="molecule type" value="Genomic_DNA"/>
</dbReference>
<comment type="caution">
    <text evidence="1">The sequence shown here is derived from an EMBL/GenBank/DDBJ whole genome shotgun (WGS) entry which is preliminary data.</text>
</comment>
<protein>
    <submittedName>
        <fullName evidence="1">Uncharacterized protein</fullName>
    </submittedName>
</protein>
<keyword evidence="2" id="KW-1185">Reference proteome</keyword>
<dbReference type="AlphaFoldDB" id="A0AAW1JQS7"/>
<gene>
    <name evidence="1" type="ORF">QE152_g27744</name>
</gene>
<proteinExistence type="predicted"/>
<accession>A0AAW1JQS7</accession>
<name>A0AAW1JQS7_POPJA</name>
<evidence type="ECO:0000313" key="1">
    <source>
        <dbReference type="EMBL" id="KAK9707611.1"/>
    </source>
</evidence>
<sequence>MMSACRFSIWIAVQQKTTSLAVRAFRVPWLLAQNFCVPVANRNCIVGIVVTGPDVHTGRARFWLAAVSIRARTICLCTWSLMAGVPRARFWLAAVSIRARTICLCTWSLMAGVPIVSVAMKGVPNCGERSLLLPLISDLVASVALRTLQVSVGSPDFGLGCECRA</sequence>
<evidence type="ECO:0000313" key="2">
    <source>
        <dbReference type="Proteomes" id="UP001458880"/>
    </source>
</evidence>
<dbReference type="Proteomes" id="UP001458880">
    <property type="component" value="Unassembled WGS sequence"/>
</dbReference>